<dbReference type="InterPro" id="IPR015424">
    <property type="entry name" value="PyrdxlP-dep_Trfase"/>
</dbReference>
<dbReference type="PANTHER" id="PTHR14237:SF80">
    <property type="entry name" value="MOLYBDENUM COFACTOR SULFURASE"/>
    <property type="match status" value="1"/>
</dbReference>
<protein>
    <recommendedName>
        <fullName evidence="1">Aminotransferase class V domain-containing protein</fullName>
    </recommendedName>
</protein>
<dbReference type="GO" id="GO:0043545">
    <property type="term" value="P:molybdopterin cofactor metabolic process"/>
    <property type="evidence" value="ECO:0007669"/>
    <property type="project" value="TreeGrafter"/>
</dbReference>
<dbReference type="EMBL" id="AZBU02000004">
    <property type="protein sequence ID" value="TKR81191.1"/>
    <property type="molecule type" value="Genomic_DNA"/>
</dbReference>
<dbReference type="Pfam" id="PF00266">
    <property type="entry name" value="Aminotran_5"/>
    <property type="match status" value="2"/>
</dbReference>
<accession>A0A4U5NF99</accession>
<reference evidence="2" key="3">
    <citation type="journal article" date="2019" name="G3 (Bethesda)">
        <title>Hybrid Assembly of the Genome of the Entomopathogenic Nematode Steinernema carpocapsae Identifies the X-Chromosome.</title>
        <authorList>
            <person name="Serra L."/>
            <person name="Macchietto M."/>
            <person name="Macias-Munoz A."/>
            <person name="McGill C.J."/>
            <person name="Rodriguez I.M."/>
            <person name="Rodriguez B."/>
            <person name="Murad R."/>
            <person name="Mortazavi A."/>
        </authorList>
    </citation>
    <scope>NUCLEOTIDE SEQUENCE</scope>
    <source>
        <strain evidence="2">ALL</strain>
    </source>
</reference>
<dbReference type="SUPFAM" id="SSF53383">
    <property type="entry name" value="PLP-dependent transferases"/>
    <property type="match status" value="1"/>
</dbReference>
<dbReference type="Gene3D" id="3.40.640.10">
    <property type="entry name" value="Type I PLP-dependent aspartate aminotransferase-like (Major domain)"/>
    <property type="match status" value="1"/>
</dbReference>
<dbReference type="InterPro" id="IPR015421">
    <property type="entry name" value="PyrdxlP-dep_Trfase_major"/>
</dbReference>
<reference evidence="2" key="2">
    <citation type="journal article" date="2015" name="Genome Biol.">
        <title>Comparative genomics of Steinernema reveals deeply conserved gene regulatory networks.</title>
        <authorList>
            <person name="Dillman A.R."/>
            <person name="Macchietto M."/>
            <person name="Porter C.F."/>
            <person name="Rogers A."/>
            <person name="Williams B."/>
            <person name="Antoshechkin I."/>
            <person name="Lee M.M."/>
            <person name="Goodwin Z."/>
            <person name="Lu X."/>
            <person name="Lewis E.E."/>
            <person name="Goodrich-Blair H."/>
            <person name="Stock S.P."/>
            <person name="Adams B.J."/>
            <person name="Sternberg P.W."/>
            <person name="Mortazavi A."/>
        </authorList>
    </citation>
    <scope>NUCLEOTIDE SEQUENCE [LARGE SCALE GENOMIC DNA]</scope>
    <source>
        <strain evidence="2">ALL</strain>
    </source>
</reference>
<dbReference type="InterPro" id="IPR000192">
    <property type="entry name" value="Aminotrans_V_dom"/>
</dbReference>
<proteinExistence type="predicted"/>
<comment type="caution">
    <text evidence="2">The sequence shown here is derived from an EMBL/GenBank/DDBJ whole genome shotgun (WGS) entry which is preliminary data.</text>
</comment>
<organism evidence="2">
    <name type="scientific">Steinernema carpocapsae</name>
    <name type="common">Entomopathogenic nematode</name>
    <dbReference type="NCBI Taxonomy" id="34508"/>
    <lineage>
        <taxon>Eukaryota</taxon>
        <taxon>Metazoa</taxon>
        <taxon>Ecdysozoa</taxon>
        <taxon>Nematoda</taxon>
        <taxon>Chromadorea</taxon>
        <taxon>Rhabditida</taxon>
        <taxon>Tylenchina</taxon>
        <taxon>Panagrolaimomorpha</taxon>
        <taxon>Strongyloidoidea</taxon>
        <taxon>Steinernematidae</taxon>
        <taxon>Steinernema</taxon>
    </lineage>
</organism>
<name>A0A4U5NF99_STECR</name>
<feature type="domain" description="Aminotransferase class V" evidence="1">
    <location>
        <begin position="6"/>
        <end position="59"/>
    </location>
</feature>
<dbReference type="OrthoDB" id="420046at2759"/>
<gene>
    <name evidence="2" type="ORF">L596_015106</name>
</gene>
<feature type="domain" description="Aminotransferase class V" evidence="1">
    <location>
        <begin position="122"/>
        <end position="222"/>
    </location>
</feature>
<dbReference type="GO" id="GO:0008265">
    <property type="term" value="F:molybdenum cofactor sulfurtransferase activity"/>
    <property type="evidence" value="ECO:0007669"/>
    <property type="project" value="TreeGrafter"/>
</dbReference>
<evidence type="ECO:0000259" key="1">
    <source>
        <dbReference type="Pfam" id="PF00266"/>
    </source>
</evidence>
<evidence type="ECO:0000313" key="2">
    <source>
        <dbReference type="EMBL" id="TKR81191.1"/>
    </source>
</evidence>
<dbReference type="STRING" id="34508.A0A4U5NF99"/>
<reference evidence="2" key="1">
    <citation type="submission" date="2013-11" db="EMBL/GenBank/DDBJ databases">
        <authorList>
            <person name="Sternberg P."/>
            <person name="Dillman A."/>
            <person name="Macchietto M."/>
        </authorList>
    </citation>
    <scope>NUCLEOTIDE SEQUENCE</scope>
    <source>
        <strain evidence="2">ALL</strain>
    </source>
</reference>
<dbReference type="PANTHER" id="PTHR14237">
    <property type="entry name" value="MOLYBDOPTERIN COFACTOR SULFURASE MOSC"/>
    <property type="match status" value="1"/>
</dbReference>
<dbReference type="AlphaFoldDB" id="A0A4U5NF99"/>
<sequence length="228" mass="25749">MRNRFLSNPHSRHSTSQTTTNIVERARIQVLEYFKAQSEYELLFTAGTTQSLKLVAECFDFGGKRSGPTQFLERLDDAQNGTLFGYSTDAHTSVVGMRQVVRSDYVACCYRHEDFLALDGSHRRLIVLTAMSNFCGRKYDLNIINKLQELGNTFVCLDAAALVSCSTLDLSSTRPDFVALSFYKMFGYPTGLGVLLVRKDRCELLEKRFYGGGTVDISQLQEELHRPI</sequence>